<evidence type="ECO:0000256" key="7">
    <source>
        <dbReference type="ARBA" id="ARBA00022898"/>
    </source>
</evidence>
<evidence type="ECO:0000313" key="12">
    <source>
        <dbReference type="Proteomes" id="UP000030755"/>
    </source>
</evidence>
<dbReference type="FunFam" id="3.40.50.2000:FF:000002">
    <property type="entry name" value="Alpha-1,4 glucan phosphorylase"/>
    <property type="match status" value="1"/>
</dbReference>
<keyword evidence="6 10" id="KW-0808">Transferase</keyword>
<dbReference type="EC" id="2.4.1.1" evidence="10"/>
<evidence type="ECO:0000256" key="2">
    <source>
        <dbReference type="ARBA" id="ARBA00001933"/>
    </source>
</evidence>
<evidence type="ECO:0000256" key="5">
    <source>
        <dbReference type="ARBA" id="ARBA00022676"/>
    </source>
</evidence>
<dbReference type="GO" id="GO:0030170">
    <property type="term" value="F:pyridoxal phosphate binding"/>
    <property type="evidence" value="ECO:0007669"/>
    <property type="project" value="InterPro"/>
</dbReference>
<dbReference type="GO" id="GO:0008184">
    <property type="term" value="F:glycogen phosphorylase activity"/>
    <property type="evidence" value="ECO:0007669"/>
    <property type="project" value="EnsemblFungi"/>
</dbReference>
<dbReference type="FunFam" id="3.40.50.2000:FF:000003">
    <property type="entry name" value="Alpha-1,4 glucan phosphorylase"/>
    <property type="match status" value="1"/>
</dbReference>
<keyword evidence="4" id="KW-0021">Allosteric enzyme</keyword>
<comment type="similarity">
    <text evidence="3 10">Belongs to the glycogen phosphorylase family.</text>
</comment>
<dbReference type="NCBIfam" id="TIGR02093">
    <property type="entry name" value="P_ylase"/>
    <property type="match status" value="1"/>
</dbReference>
<comment type="function">
    <text evidence="10">Allosteric enzyme that catalyzes the rate-limiting step in glycogen catabolism, the phosphorolytic cleavage of glycogen to produce glucose-1-phosphate, and plays a central role in maintaining cellular and organismal glucose homeostasis.</text>
</comment>
<dbReference type="OMA" id="WLKQANP"/>
<evidence type="ECO:0000313" key="11">
    <source>
        <dbReference type="EMBL" id="EPZ32180.1"/>
    </source>
</evidence>
<evidence type="ECO:0000256" key="6">
    <source>
        <dbReference type="ARBA" id="ARBA00022679"/>
    </source>
</evidence>
<accession>A0A075ATY9</accession>
<reference evidence="11 12" key="1">
    <citation type="journal article" date="2013" name="Curr. Biol.">
        <title>Shared signatures of parasitism and phylogenomics unite Cryptomycota and microsporidia.</title>
        <authorList>
            <person name="James T.Y."/>
            <person name="Pelin A."/>
            <person name="Bonen L."/>
            <person name="Ahrendt S."/>
            <person name="Sain D."/>
            <person name="Corradi N."/>
            <person name="Stajich J.E."/>
        </authorList>
    </citation>
    <scope>NUCLEOTIDE SEQUENCE [LARGE SCALE GENOMIC DNA]</scope>
    <source>
        <strain evidence="11 12">CSF55</strain>
    </source>
</reference>
<dbReference type="Gene3D" id="3.40.50.2000">
    <property type="entry name" value="Glycogen Phosphorylase B"/>
    <property type="match status" value="2"/>
</dbReference>
<evidence type="ECO:0000256" key="9">
    <source>
        <dbReference type="PIRSR" id="PIRSR000460-1"/>
    </source>
</evidence>
<dbReference type="InterPro" id="IPR000811">
    <property type="entry name" value="Glyco_trans_35"/>
</dbReference>
<keyword evidence="5 10" id="KW-0328">Glycosyltransferase</keyword>
<evidence type="ECO:0000256" key="8">
    <source>
        <dbReference type="ARBA" id="ARBA00023277"/>
    </source>
</evidence>
<dbReference type="PROSITE" id="PS00102">
    <property type="entry name" value="PHOSPHORYLASE"/>
    <property type="match status" value="1"/>
</dbReference>
<dbReference type="PANTHER" id="PTHR11468">
    <property type="entry name" value="GLYCOGEN PHOSPHORYLASE"/>
    <property type="match status" value="1"/>
</dbReference>
<dbReference type="GO" id="GO:0005980">
    <property type="term" value="P:glycogen catabolic process"/>
    <property type="evidence" value="ECO:0007669"/>
    <property type="project" value="EnsemblFungi"/>
</dbReference>
<evidence type="ECO:0000256" key="10">
    <source>
        <dbReference type="RuleBase" id="RU000587"/>
    </source>
</evidence>
<feature type="modified residue" description="N6-(pyridoxal phosphate)lysine" evidence="9">
    <location>
        <position position="618"/>
    </location>
</feature>
<keyword evidence="8 10" id="KW-0119">Carbohydrate metabolism</keyword>
<dbReference type="CDD" id="cd04300">
    <property type="entry name" value="GT35_Glycogen_Phosphorylase"/>
    <property type="match status" value="1"/>
</dbReference>
<dbReference type="OrthoDB" id="9215500at2759"/>
<protein>
    <recommendedName>
        <fullName evidence="10">Alpha-1,4 glucan phosphorylase</fullName>
        <ecNumber evidence="10">2.4.1.1</ecNumber>
    </recommendedName>
</protein>
<comment type="catalytic activity">
    <reaction evidence="1 10">
        <text>[(1-&gt;4)-alpha-D-glucosyl](n) + phosphate = [(1-&gt;4)-alpha-D-glucosyl](n-1) + alpha-D-glucose 1-phosphate</text>
        <dbReference type="Rhea" id="RHEA:41732"/>
        <dbReference type="Rhea" id="RHEA-COMP:9584"/>
        <dbReference type="Rhea" id="RHEA-COMP:9586"/>
        <dbReference type="ChEBI" id="CHEBI:15444"/>
        <dbReference type="ChEBI" id="CHEBI:43474"/>
        <dbReference type="ChEBI" id="CHEBI:58601"/>
        <dbReference type="EC" id="2.4.1.1"/>
    </reaction>
</comment>
<sequence>MWNDTQQHHTHEDVKRVYYLSLEFLLGRSLDNTLLNMQCKDLYRDALKGLGFRLEDLIEEECDAALGNGGLGRLAACFMDSLASMDYPAWGYGLRYTYGIFQQRIVDGYQVEYPDFWLNFDNPWEFPRLDVVYEVRFYGSVTKISDSKDETAKYSWAGGEVVQAVAYDVPIPGWNTKNTINIRLWSSKPKKKFDLKSFNEGNYQKSVEEQQMAENITSVLYPNDNTMAGKELRLKQQYFFICATLKDIVRRFKKMGHPWKEFPNKVAIQLNDTHPSLSIPELMRRLVDIEGLPWDEAWGIVTRTFAFTNHTVLPEALEKWPVPMMNRLLPRHLQIIYDINLYFLQNVEKIFPNDRDKLSRMSIIEEGYPQQVRMANLAVIGSHTVNGVAEIHSLLVKHEIFKDFVDYFGVLKFQNKTNGITPRRWLLQANPGLSELITEALGNDEWIGDLSLLKGLKKFADDEIFQEKWIQAKYSSKEKLCQYIKDVCDIQINPDSIFDVQVKRIHEYKRQFMNILAVIHSYLQLKNSSVEKRESFIPRTVIFAGKAAPGYYIAKLIIKLINSVADVVNKDKETNQFLKVVFIPDYNVSAAEVIIPASDVSQHISTAGTEASGTSNMKFVLNGGLIIGTLDGANIEIKDQVGQENIFIFGCQAHQVNDIRHTQKYRKLVLNPYLESVIAALKEDRFCKWEIIAPLIETLTVGGDFYLISHDFQSCNNSLLSLLDLEAISNVQKSYQDRRGWAKKSILAAAGMGMFSSDRTIKEYAQDIWKLTPCRVP</sequence>
<dbReference type="InterPro" id="IPR035090">
    <property type="entry name" value="Pyridoxal_P_attach_site"/>
</dbReference>
<proteinExistence type="inferred from homology"/>
<dbReference type="Proteomes" id="UP000030755">
    <property type="component" value="Unassembled WGS sequence"/>
</dbReference>
<gene>
    <name evidence="11" type="ORF">O9G_004954</name>
</gene>
<dbReference type="Pfam" id="PF00343">
    <property type="entry name" value="Phosphorylase"/>
    <property type="match status" value="1"/>
</dbReference>
<keyword evidence="7 9" id="KW-0663">Pyridoxal phosphate</keyword>
<dbReference type="PANTHER" id="PTHR11468:SF3">
    <property type="entry name" value="GLYCOGEN PHOSPHORYLASE, LIVER FORM"/>
    <property type="match status" value="1"/>
</dbReference>
<dbReference type="PIRSF" id="PIRSF000460">
    <property type="entry name" value="Pprylas_GlgP"/>
    <property type="match status" value="1"/>
</dbReference>
<evidence type="ECO:0000256" key="4">
    <source>
        <dbReference type="ARBA" id="ARBA00022533"/>
    </source>
</evidence>
<dbReference type="AlphaFoldDB" id="A0A075ATY9"/>
<name>A0A075ATY9_ROZAC</name>
<dbReference type="InterPro" id="IPR011833">
    <property type="entry name" value="Glycg_phsphrylas"/>
</dbReference>
<evidence type="ECO:0000256" key="1">
    <source>
        <dbReference type="ARBA" id="ARBA00001275"/>
    </source>
</evidence>
<dbReference type="HOGENOM" id="CLU_010198_1_0_1"/>
<keyword evidence="12" id="KW-1185">Reference proteome</keyword>
<dbReference type="STRING" id="988480.A0A075ATY9"/>
<dbReference type="EMBL" id="KE561170">
    <property type="protein sequence ID" value="EPZ32180.1"/>
    <property type="molecule type" value="Genomic_DNA"/>
</dbReference>
<dbReference type="GO" id="GO:0005737">
    <property type="term" value="C:cytoplasm"/>
    <property type="evidence" value="ECO:0007669"/>
    <property type="project" value="EnsemblFungi"/>
</dbReference>
<organism evidence="11 12">
    <name type="scientific">Rozella allomycis (strain CSF55)</name>
    <dbReference type="NCBI Taxonomy" id="988480"/>
    <lineage>
        <taxon>Eukaryota</taxon>
        <taxon>Fungi</taxon>
        <taxon>Fungi incertae sedis</taxon>
        <taxon>Cryptomycota</taxon>
        <taxon>Cryptomycota incertae sedis</taxon>
        <taxon>Rozella</taxon>
    </lineage>
</organism>
<dbReference type="SUPFAM" id="SSF53756">
    <property type="entry name" value="UDP-Glycosyltransferase/glycogen phosphorylase"/>
    <property type="match status" value="1"/>
</dbReference>
<comment type="cofactor">
    <cofactor evidence="2 10">
        <name>pyridoxal 5'-phosphate</name>
        <dbReference type="ChEBI" id="CHEBI:597326"/>
    </cofactor>
</comment>
<evidence type="ECO:0000256" key="3">
    <source>
        <dbReference type="ARBA" id="ARBA00006047"/>
    </source>
</evidence>